<comment type="caution">
    <text evidence="9">The sequence shown here is derived from an EMBL/GenBank/DDBJ whole genome shotgun (WGS) entry which is preliminary data.</text>
</comment>
<keyword evidence="3" id="KW-0103">Bromodomain</keyword>
<evidence type="ECO:0000256" key="1">
    <source>
        <dbReference type="ARBA" id="ARBA00023015"/>
    </source>
</evidence>
<evidence type="ECO:0000313" key="9">
    <source>
        <dbReference type="EMBL" id="KAG6738859.1"/>
    </source>
</evidence>
<evidence type="ECO:0000313" key="10">
    <source>
        <dbReference type="Proteomes" id="UP000886885"/>
    </source>
</evidence>
<dbReference type="EMBL" id="JAAWWB010000037">
    <property type="protein sequence ID" value="KAG6738859.1"/>
    <property type="molecule type" value="Genomic_DNA"/>
</dbReference>
<dbReference type="InterPro" id="IPR001487">
    <property type="entry name" value="Bromodomain"/>
</dbReference>
<dbReference type="AlphaFoldDB" id="A0A8X8C0S2"/>
<feature type="region of interest" description="Disordered" evidence="5">
    <location>
        <begin position="625"/>
        <end position="656"/>
    </location>
</feature>
<feature type="domain" description="NET" evidence="8">
    <location>
        <begin position="645"/>
        <end position="726"/>
    </location>
</feature>
<dbReference type="InterPro" id="IPR027353">
    <property type="entry name" value="NET_dom"/>
</dbReference>
<feature type="compositionally biased region" description="Basic and acidic residues" evidence="5">
    <location>
        <begin position="755"/>
        <end position="765"/>
    </location>
</feature>
<dbReference type="Proteomes" id="UP000886885">
    <property type="component" value="Chromosome 19A"/>
</dbReference>
<feature type="compositionally biased region" description="Low complexity" evidence="5">
    <location>
        <begin position="781"/>
        <end position="813"/>
    </location>
</feature>
<feature type="transmembrane region" description="Helical" evidence="6">
    <location>
        <begin position="142"/>
        <end position="161"/>
    </location>
</feature>
<keyword evidence="6" id="KW-0812">Transmembrane</keyword>
<dbReference type="PROSITE" id="PS51525">
    <property type="entry name" value="NET"/>
    <property type="match status" value="1"/>
</dbReference>
<keyword evidence="4" id="KW-0175">Coiled coil</keyword>
<dbReference type="Pfam" id="PF00439">
    <property type="entry name" value="Bromodomain"/>
    <property type="match status" value="1"/>
</dbReference>
<keyword evidence="6" id="KW-0472">Membrane</keyword>
<accession>A0A8X8C0S2</accession>
<feature type="region of interest" description="Disordered" evidence="5">
    <location>
        <begin position="754"/>
        <end position="813"/>
    </location>
</feature>
<evidence type="ECO:0000256" key="2">
    <source>
        <dbReference type="ARBA" id="ARBA00023163"/>
    </source>
</evidence>
<feature type="coiled-coil region" evidence="4">
    <location>
        <begin position="308"/>
        <end position="342"/>
    </location>
</feature>
<evidence type="ECO:0000259" key="8">
    <source>
        <dbReference type="PROSITE" id="PS51525"/>
    </source>
</evidence>
<name>A0A8X8C0S2_POPTO</name>
<evidence type="ECO:0000259" key="7">
    <source>
        <dbReference type="PROSITE" id="PS50014"/>
    </source>
</evidence>
<evidence type="ECO:0000256" key="6">
    <source>
        <dbReference type="SAM" id="Phobius"/>
    </source>
</evidence>
<dbReference type="OrthoDB" id="21449at2759"/>
<dbReference type="PANTHER" id="PTHR45926">
    <property type="entry name" value="OSJNBA0053K19.4 PROTEIN"/>
    <property type="match status" value="1"/>
</dbReference>
<keyword evidence="2" id="KW-0804">Transcription</keyword>
<keyword evidence="1" id="KW-0805">Transcription regulation</keyword>
<dbReference type="PROSITE" id="PS50014">
    <property type="entry name" value="BROMODOMAIN_2"/>
    <property type="match status" value="1"/>
</dbReference>
<feature type="domain" description="Bromo" evidence="7">
    <location>
        <begin position="484"/>
        <end position="556"/>
    </location>
</feature>
<dbReference type="SMART" id="SM00297">
    <property type="entry name" value="BROMO"/>
    <property type="match status" value="1"/>
</dbReference>
<keyword evidence="10" id="KW-1185">Reference proteome</keyword>
<gene>
    <name evidence="9" type="ORF">POTOM_058482</name>
</gene>
<reference evidence="9" key="1">
    <citation type="journal article" date="2020" name="bioRxiv">
        <title>Hybrid origin of Populus tomentosa Carr. identified through genome sequencing and phylogenomic analysis.</title>
        <authorList>
            <person name="An X."/>
            <person name="Gao K."/>
            <person name="Chen Z."/>
            <person name="Li J."/>
            <person name="Yang X."/>
            <person name="Yang X."/>
            <person name="Zhou J."/>
            <person name="Guo T."/>
            <person name="Zhao T."/>
            <person name="Huang S."/>
            <person name="Miao D."/>
            <person name="Khan W.U."/>
            <person name="Rao P."/>
            <person name="Ye M."/>
            <person name="Lei B."/>
            <person name="Liao W."/>
            <person name="Wang J."/>
            <person name="Ji L."/>
            <person name="Li Y."/>
            <person name="Guo B."/>
            <person name="Mustafa N.S."/>
            <person name="Li S."/>
            <person name="Yun Q."/>
            <person name="Keller S.R."/>
            <person name="Mao J."/>
            <person name="Zhang R."/>
            <person name="Strauss S.H."/>
        </authorList>
    </citation>
    <scope>NUCLEOTIDE SEQUENCE</scope>
    <source>
        <strain evidence="9">GM15</strain>
        <tissue evidence="9">Leaf</tissue>
    </source>
</reference>
<feature type="compositionally biased region" description="Polar residues" evidence="5">
    <location>
        <begin position="382"/>
        <end position="395"/>
    </location>
</feature>
<evidence type="ECO:0008006" key="11">
    <source>
        <dbReference type="Google" id="ProtNLM"/>
    </source>
</evidence>
<proteinExistence type="predicted"/>
<dbReference type="InterPro" id="IPR037377">
    <property type="entry name" value="GTE_bromo"/>
</dbReference>
<dbReference type="Pfam" id="PF17035">
    <property type="entry name" value="BET"/>
    <property type="match status" value="1"/>
</dbReference>
<dbReference type="CDD" id="cd05506">
    <property type="entry name" value="Bromo_plant1"/>
    <property type="match status" value="1"/>
</dbReference>
<evidence type="ECO:0000256" key="4">
    <source>
        <dbReference type="SAM" id="Coils"/>
    </source>
</evidence>
<feature type="compositionally biased region" description="Basic and acidic residues" evidence="5">
    <location>
        <begin position="647"/>
        <end position="656"/>
    </location>
</feature>
<organism evidence="9 10">
    <name type="scientific">Populus tomentosa</name>
    <name type="common">Chinese white poplar</name>
    <dbReference type="NCBI Taxonomy" id="118781"/>
    <lineage>
        <taxon>Eukaryota</taxon>
        <taxon>Viridiplantae</taxon>
        <taxon>Streptophyta</taxon>
        <taxon>Embryophyta</taxon>
        <taxon>Tracheophyta</taxon>
        <taxon>Spermatophyta</taxon>
        <taxon>Magnoliopsida</taxon>
        <taxon>eudicotyledons</taxon>
        <taxon>Gunneridae</taxon>
        <taxon>Pentapetalae</taxon>
        <taxon>rosids</taxon>
        <taxon>fabids</taxon>
        <taxon>Malpighiales</taxon>
        <taxon>Salicaceae</taxon>
        <taxon>Saliceae</taxon>
        <taxon>Populus</taxon>
    </lineage>
</organism>
<sequence>MRFTRTWSESLVANVTQTYRTELLHAHWIWSFGMKTNSVSAGLERQQPDSKASFNHMKQRITNKMPMLLIEKKVGSHQFEELNRTLPSSVVDFERHRCCHISPILTTLNLQPTSGANYCLYGYDTAAHLTEETKGADRTGPAAILSSIGIISVFGWAYYLALTFSIQDFNYLYDVNNETAGALVPAQIIYDAFHGRFLDRERFDKGEGGNEGGEVREKQRYTENKENYEKDLVEVRESEPVAVEDTNTAQQGQQPVSHSIVVSDDSTRLNGQEVQEVVPSVREQVVERELHVGNGVLLKEGMDNRVKVDLLSRSKQEKRELRKKLESELELVRSLVKKIEAKELQLSVGRLNHSRVVLVNDGVDRRLRRVNSEVGSVGVPRESTTPILTPTPRQSRPLNQLSISVLENSQGMGEFVEKEKRTPKANQFYRNSEFLLAKDKFPPAESNKKSKLNGKKQGAGESGFGFGTGTKIFKNCSALLDRLMKHKHGWVFNTPVDVKGLGLHDYFTIIKHPMDLGTVKSRLTKNWYKSPEEFAEDVRLTFHNAMKYNPKGQDVHVMAEQLLDIFETKWAVIKSDYDHEMRFASSYEVGIPTPPSRKAPPFVPPPLDMWRILDRSESMTYPIIDTRPKPITTTPSGRTPVPKKPKAKDPNKRDMTYDEKQKLSTNLQSLPSEKLDNIVQIIKKRSSALSQHDDEIEVDIDSVDVETLWELDRFVTNYKKSLSKNKRKAELAIQARADSQLNVQQKISAPVVVEAPKETKADERNVSTLSPNHVEKLGDNGSRSSSSSSSSSDSGSSSSDSDSDSSSASGSDAGYGLVREKEYDLGLQSLGAENGFRIYSKISWLISQKFRVDGYLQSWCTMHSGFRFSLGICIWCTVKFSRRRIVLPVQSVVCLSCGNWFLHVANLSVLAFV</sequence>
<evidence type="ECO:0000256" key="5">
    <source>
        <dbReference type="SAM" id="MobiDB-lite"/>
    </source>
</evidence>
<keyword evidence="6" id="KW-1133">Transmembrane helix</keyword>
<evidence type="ECO:0000256" key="3">
    <source>
        <dbReference type="PROSITE-ProRule" id="PRU00035"/>
    </source>
</evidence>
<feature type="region of interest" description="Disordered" evidence="5">
    <location>
        <begin position="376"/>
        <end position="395"/>
    </location>
</feature>
<protein>
    <recommendedName>
        <fullName evidence="11">Global transcription factor group E4</fullName>
    </recommendedName>
</protein>